<gene>
    <name evidence="2" type="ORF">BC938DRAFT_475478</name>
</gene>
<name>A0A433PTW1_9FUNG</name>
<accession>A0A433PTW1</accession>
<keyword evidence="3" id="KW-1185">Reference proteome</keyword>
<feature type="region of interest" description="Disordered" evidence="1">
    <location>
        <begin position="1"/>
        <end position="36"/>
    </location>
</feature>
<dbReference type="AlphaFoldDB" id="A0A433PTW1"/>
<sequence>MDLQKWQTDLQTQAPSPNEPSAYEDGDPAGFNDVTRVPNCRNDVPVRNGGVDMDNQYLLFMRIVLGARHQAGVPDVYFLALRINRLNINGRMEFEPFNYAFMR</sequence>
<evidence type="ECO:0000313" key="2">
    <source>
        <dbReference type="EMBL" id="RUS20980.1"/>
    </source>
</evidence>
<proteinExistence type="predicted"/>
<dbReference type="EMBL" id="RBNJ01020782">
    <property type="protein sequence ID" value="RUS20980.1"/>
    <property type="molecule type" value="Genomic_DNA"/>
</dbReference>
<comment type="caution">
    <text evidence="2">The sequence shown here is derived from an EMBL/GenBank/DDBJ whole genome shotgun (WGS) entry which is preliminary data.</text>
</comment>
<feature type="compositionally biased region" description="Polar residues" evidence="1">
    <location>
        <begin position="1"/>
        <end position="16"/>
    </location>
</feature>
<dbReference type="Proteomes" id="UP000274822">
    <property type="component" value="Unassembled WGS sequence"/>
</dbReference>
<protein>
    <submittedName>
        <fullName evidence="2">Uncharacterized protein</fullName>
    </submittedName>
</protein>
<evidence type="ECO:0000313" key="3">
    <source>
        <dbReference type="Proteomes" id="UP000274822"/>
    </source>
</evidence>
<reference evidence="2 3" key="1">
    <citation type="journal article" date="2018" name="New Phytol.">
        <title>Phylogenomics of Endogonaceae and evolution of mycorrhizas within Mucoromycota.</title>
        <authorList>
            <person name="Chang Y."/>
            <person name="Desiro A."/>
            <person name="Na H."/>
            <person name="Sandor L."/>
            <person name="Lipzen A."/>
            <person name="Clum A."/>
            <person name="Barry K."/>
            <person name="Grigoriev I.V."/>
            <person name="Martin F.M."/>
            <person name="Stajich J.E."/>
            <person name="Smith M.E."/>
            <person name="Bonito G."/>
            <person name="Spatafora J.W."/>
        </authorList>
    </citation>
    <scope>NUCLEOTIDE SEQUENCE [LARGE SCALE GENOMIC DNA]</scope>
    <source>
        <strain evidence="2 3">AD002</strain>
    </source>
</reference>
<organism evidence="2 3">
    <name type="scientific">Jimgerdemannia flammicorona</name>
    <dbReference type="NCBI Taxonomy" id="994334"/>
    <lineage>
        <taxon>Eukaryota</taxon>
        <taxon>Fungi</taxon>
        <taxon>Fungi incertae sedis</taxon>
        <taxon>Mucoromycota</taxon>
        <taxon>Mucoromycotina</taxon>
        <taxon>Endogonomycetes</taxon>
        <taxon>Endogonales</taxon>
        <taxon>Endogonaceae</taxon>
        <taxon>Jimgerdemannia</taxon>
    </lineage>
</organism>
<evidence type="ECO:0000256" key="1">
    <source>
        <dbReference type="SAM" id="MobiDB-lite"/>
    </source>
</evidence>